<dbReference type="PROSITE" id="PS01122">
    <property type="entry name" value="CASPASE_CYS"/>
    <property type="match status" value="1"/>
</dbReference>
<dbReference type="PROSITE" id="PS01121">
    <property type="entry name" value="CASPASE_HIS"/>
    <property type="match status" value="1"/>
</dbReference>
<dbReference type="SUPFAM" id="SSF52129">
    <property type="entry name" value="Caspase-like"/>
    <property type="match status" value="1"/>
</dbReference>
<evidence type="ECO:0000259" key="11">
    <source>
        <dbReference type="PROSITE" id="PS50208"/>
    </source>
</evidence>
<dbReference type="GO" id="GO:0006508">
    <property type="term" value="P:proteolysis"/>
    <property type="evidence" value="ECO:0007669"/>
    <property type="project" value="UniProtKB-KW"/>
</dbReference>
<name>A0A7T7JNU1_RHIHE</name>
<keyword evidence="2" id="KW-0645">Protease</keyword>
<evidence type="ECO:0000256" key="3">
    <source>
        <dbReference type="ARBA" id="ARBA00022703"/>
    </source>
</evidence>
<keyword evidence="6" id="KW-0865">Zymogen</keyword>
<accession>A0A7T7JNU1</accession>
<feature type="active site" evidence="7">
    <location>
        <position position="189"/>
    </location>
</feature>
<dbReference type="InterPro" id="IPR002138">
    <property type="entry name" value="Pept_C14_p10"/>
</dbReference>
<dbReference type="PANTHER" id="PTHR47901:SF8">
    <property type="entry name" value="CASPASE-3"/>
    <property type="match status" value="1"/>
</dbReference>
<evidence type="ECO:0000256" key="5">
    <source>
        <dbReference type="ARBA" id="ARBA00022807"/>
    </source>
</evidence>
<dbReference type="InterPro" id="IPR029030">
    <property type="entry name" value="Caspase-like_dom_sf"/>
</dbReference>
<dbReference type="InterPro" id="IPR016129">
    <property type="entry name" value="Caspase_his_AS"/>
</dbReference>
<evidence type="ECO:0000256" key="2">
    <source>
        <dbReference type="ARBA" id="ARBA00022670"/>
    </source>
</evidence>
<sequence>MENLGPHLLGFVHRYRLPHLVDFEAIGRRIRAHAEQVVMELTSPLANNNRPPPLEPVAVPPRPQECGASGGSVSCRTADSALNGQRTVPQARHQDPAKERMQRDDVYSMVHSPRGLCIIINNFNFRGSGQQRDGSKHDERNMESLFTALHFRCIVGTNMTASEMKDLLYKGAWSAHDRTDCLVVILMSHGTKDTIHGVDNVPLHLDDDVYAMFNSANCPNLQGKPKVFFIQACRGEKEDNPTGTTAYESADAMAMAAEVPQTSTRERMATWSDMYIAYATIPGYKALINRVIGSWFFLAVYKVFTDHAGTMHLEELMHHVQKEVMSLSSSNGTKQTPGVEMRGWRKKLYFNPGFFTDYQP</sequence>
<feature type="domain" description="Caspase family p10" evidence="10">
    <location>
        <begin position="264"/>
        <end position="352"/>
    </location>
</feature>
<evidence type="ECO:0000256" key="8">
    <source>
        <dbReference type="RuleBase" id="RU003971"/>
    </source>
</evidence>
<keyword evidence="3" id="KW-0053">Apoptosis</keyword>
<dbReference type="InterPro" id="IPR001309">
    <property type="entry name" value="Pept_C14_p20"/>
</dbReference>
<feature type="domain" description="Caspase family p20" evidence="11">
    <location>
        <begin position="113"/>
        <end position="237"/>
    </location>
</feature>
<dbReference type="Gene3D" id="3.40.50.1460">
    <property type="match status" value="1"/>
</dbReference>
<reference evidence="12" key="1">
    <citation type="submission" date="2019-12" db="EMBL/GenBank/DDBJ databases">
        <authorList>
            <person name="Wang Y."/>
        </authorList>
    </citation>
    <scope>NUCLEOTIDE SEQUENCE</scope>
</reference>
<comment type="similarity">
    <text evidence="1 8">Belongs to the peptidase C14A family.</text>
</comment>
<evidence type="ECO:0000259" key="10">
    <source>
        <dbReference type="PROSITE" id="PS50207"/>
    </source>
</evidence>
<feature type="region of interest" description="Disordered" evidence="9">
    <location>
        <begin position="61"/>
        <end position="104"/>
    </location>
</feature>
<feature type="compositionally biased region" description="Basic and acidic residues" evidence="9">
    <location>
        <begin position="92"/>
        <end position="104"/>
    </location>
</feature>
<dbReference type="SMART" id="SM00115">
    <property type="entry name" value="CASc"/>
    <property type="match status" value="1"/>
</dbReference>
<evidence type="ECO:0000256" key="1">
    <source>
        <dbReference type="ARBA" id="ARBA00010134"/>
    </source>
</evidence>
<dbReference type="InterPro" id="IPR033139">
    <property type="entry name" value="Caspase_cys_AS"/>
</dbReference>
<protein>
    <submittedName>
        <fullName evidence="12">Caspase9</fullName>
    </submittedName>
</protein>
<dbReference type="InterPro" id="IPR011600">
    <property type="entry name" value="Pept_C14_caspase"/>
</dbReference>
<proteinExistence type="evidence at transcript level"/>
<dbReference type="PANTHER" id="PTHR47901">
    <property type="entry name" value="CASPASE RECRUITMENT DOMAIN-CONTAINING PROTEIN 18"/>
    <property type="match status" value="1"/>
</dbReference>
<feature type="active site" evidence="7">
    <location>
        <position position="233"/>
    </location>
</feature>
<organism evidence="12">
    <name type="scientific">Rhipicephalus haemaphysaloides</name>
    <name type="common">Tick</name>
    <dbReference type="NCBI Taxonomy" id="237073"/>
    <lineage>
        <taxon>Eukaryota</taxon>
        <taxon>Metazoa</taxon>
        <taxon>Ecdysozoa</taxon>
        <taxon>Arthropoda</taxon>
        <taxon>Chelicerata</taxon>
        <taxon>Arachnida</taxon>
        <taxon>Acari</taxon>
        <taxon>Parasitiformes</taxon>
        <taxon>Ixodida</taxon>
        <taxon>Ixodoidea</taxon>
        <taxon>Ixodidae</taxon>
        <taxon>Rhipicephalinae</taxon>
        <taxon>Rhipicephalus</taxon>
        <taxon>Rhipicephalus</taxon>
    </lineage>
</organism>
<evidence type="ECO:0000256" key="9">
    <source>
        <dbReference type="SAM" id="MobiDB-lite"/>
    </source>
</evidence>
<dbReference type="PROSITE" id="PS50208">
    <property type="entry name" value="CASPASE_P20"/>
    <property type="match status" value="1"/>
</dbReference>
<dbReference type="CDD" id="cd00032">
    <property type="entry name" value="CASc"/>
    <property type="match status" value="1"/>
</dbReference>
<evidence type="ECO:0000256" key="4">
    <source>
        <dbReference type="ARBA" id="ARBA00022801"/>
    </source>
</evidence>
<dbReference type="PRINTS" id="PR00376">
    <property type="entry name" value="IL1BCENZYME"/>
</dbReference>
<feature type="compositionally biased region" description="Polar residues" evidence="9">
    <location>
        <begin position="71"/>
        <end position="88"/>
    </location>
</feature>
<dbReference type="Pfam" id="PF00656">
    <property type="entry name" value="Peptidase_C14"/>
    <property type="match status" value="1"/>
</dbReference>
<dbReference type="EMBL" id="MN877381">
    <property type="protein sequence ID" value="QQL93560.1"/>
    <property type="molecule type" value="mRNA"/>
</dbReference>
<dbReference type="GO" id="GO:0006915">
    <property type="term" value="P:apoptotic process"/>
    <property type="evidence" value="ECO:0007669"/>
    <property type="project" value="UniProtKB-KW"/>
</dbReference>
<dbReference type="InterPro" id="IPR002398">
    <property type="entry name" value="Pept_C14"/>
</dbReference>
<keyword evidence="5" id="KW-0788">Thiol protease</keyword>
<evidence type="ECO:0000256" key="7">
    <source>
        <dbReference type="PIRSR" id="PIRSR038001-1"/>
    </source>
</evidence>
<dbReference type="GO" id="GO:0004197">
    <property type="term" value="F:cysteine-type endopeptidase activity"/>
    <property type="evidence" value="ECO:0007669"/>
    <property type="project" value="InterPro"/>
</dbReference>
<dbReference type="InterPro" id="IPR015917">
    <property type="entry name" value="Pept_C14A"/>
</dbReference>
<dbReference type="AlphaFoldDB" id="A0A7T7JNU1"/>
<evidence type="ECO:0000256" key="6">
    <source>
        <dbReference type="ARBA" id="ARBA00023145"/>
    </source>
</evidence>
<dbReference type="PROSITE" id="PS50207">
    <property type="entry name" value="CASPASE_P10"/>
    <property type="match status" value="1"/>
</dbReference>
<dbReference type="PIRSF" id="PIRSF038001">
    <property type="entry name" value="Caspase_ICE"/>
    <property type="match status" value="1"/>
</dbReference>
<evidence type="ECO:0000313" key="12">
    <source>
        <dbReference type="EMBL" id="QQL93560.1"/>
    </source>
</evidence>
<keyword evidence="4" id="KW-0378">Hydrolase</keyword>